<evidence type="ECO:0000256" key="1">
    <source>
        <dbReference type="SAM" id="MobiDB-lite"/>
    </source>
</evidence>
<gene>
    <name evidence="2" type="ORF">A2U01_0011080</name>
</gene>
<dbReference type="EMBL" id="LXQA010017744">
    <property type="protein sequence ID" value="MCH90170.1"/>
    <property type="molecule type" value="Genomic_DNA"/>
</dbReference>
<name>A0A392MRM8_9FABA</name>
<organism evidence="2 3">
    <name type="scientific">Trifolium medium</name>
    <dbReference type="NCBI Taxonomy" id="97028"/>
    <lineage>
        <taxon>Eukaryota</taxon>
        <taxon>Viridiplantae</taxon>
        <taxon>Streptophyta</taxon>
        <taxon>Embryophyta</taxon>
        <taxon>Tracheophyta</taxon>
        <taxon>Spermatophyta</taxon>
        <taxon>Magnoliopsida</taxon>
        <taxon>eudicotyledons</taxon>
        <taxon>Gunneridae</taxon>
        <taxon>Pentapetalae</taxon>
        <taxon>rosids</taxon>
        <taxon>fabids</taxon>
        <taxon>Fabales</taxon>
        <taxon>Fabaceae</taxon>
        <taxon>Papilionoideae</taxon>
        <taxon>50 kb inversion clade</taxon>
        <taxon>NPAAA clade</taxon>
        <taxon>Hologalegina</taxon>
        <taxon>IRL clade</taxon>
        <taxon>Trifolieae</taxon>
        <taxon>Trifolium</taxon>
    </lineage>
</organism>
<accession>A0A392MRM8</accession>
<evidence type="ECO:0000313" key="2">
    <source>
        <dbReference type="EMBL" id="MCH90170.1"/>
    </source>
</evidence>
<dbReference type="Proteomes" id="UP000265520">
    <property type="component" value="Unassembled WGS sequence"/>
</dbReference>
<sequence length="52" mass="6038">MEKNLIMFLEGEPHKTEMQVTGESERDDMSGVKNEGDNTSHNREQRCVQWKG</sequence>
<dbReference type="AlphaFoldDB" id="A0A392MRM8"/>
<keyword evidence="3" id="KW-1185">Reference proteome</keyword>
<reference evidence="2 3" key="1">
    <citation type="journal article" date="2018" name="Front. Plant Sci.">
        <title>Red Clover (Trifolium pratense) and Zigzag Clover (T. medium) - A Picture of Genomic Similarities and Differences.</title>
        <authorList>
            <person name="Dluhosova J."/>
            <person name="Istvanek J."/>
            <person name="Nedelnik J."/>
            <person name="Repkova J."/>
        </authorList>
    </citation>
    <scope>NUCLEOTIDE SEQUENCE [LARGE SCALE GENOMIC DNA]</scope>
    <source>
        <strain evidence="3">cv. 10/8</strain>
        <tissue evidence="2">Leaf</tissue>
    </source>
</reference>
<proteinExistence type="predicted"/>
<comment type="caution">
    <text evidence="2">The sequence shown here is derived from an EMBL/GenBank/DDBJ whole genome shotgun (WGS) entry which is preliminary data.</text>
</comment>
<evidence type="ECO:0000313" key="3">
    <source>
        <dbReference type="Proteomes" id="UP000265520"/>
    </source>
</evidence>
<feature type="compositionally biased region" description="Basic and acidic residues" evidence="1">
    <location>
        <begin position="12"/>
        <end position="46"/>
    </location>
</feature>
<feature type="region of interest" description="Disordered" evidence="1">
    <location>
        <begin position="12"/>
        <end position="52"/>
    </location>
</feature>
<feature type="non-terminal residue" evidence="2">
    <location>
        <position position="52"/>
    </location>
</feature>
<protein>
    <submittedName>
        <fullName evidence="2">Uncharacterized protein</fullName>
    </submittedName>
</protein>